<dbReference type="AlphaFoldDB" id="A0A370I1N4"/>
<dbReference type="Proteomes" id="UP000254869">
    <property type="component" value="Unassembled WGS sequence"/>
</dbReference>
<proteinExistence type="predicted"/>
<dbReference type="Pfam" id="PF21043">
    <property type="entry name" value="Rv3651-like_C"/>
    <property type="match status" value="1"/>
</dbReference>
<dbReference type="Pfam" id="PF18007">
    <property type="entry name" value="Rv3651-like_N"/>
    <property type="match status" value="1"/>
</dbReference>
<gene>
    <name evidence="3" type="ORF">DFR76_108313</name>
</gene>
<feature type="domain" description="Rv3651-like C-terminal" evidence="2">
    <location>
        <begin position="221"/>
        <end position="301"/>
    </location>
</feature>
<dbReference type="InterPro" id="IPR048578">
    <property type="entry name" value="Rv3651-like_C"/>
</dbReference>
<organism evidence="3 4">
    <name type="scientific">Nocardia pseudobrasiliensis</name>
    <dbReference type="NCBI Taxonomy" id="45979"/>
    <lineage>
        <taxon>Bacteria</taxon>
        <taxon>Bacillati</taxon>
        <taxon>Actinomycetota</taxon>
        <taxon>Actinomycetes</taxon>
        <taxon>Mycobacteriales</taxon>
        <taxon>Nocardiaceae</taxon>
        <taxon>Nocardia</taxon>
    </lineage>
</organism>
<dbReference type="EMBL" id="QQBC01000008">
    <property type="protein sequence ID" value="RDI64480.1"/>
    <property type="molecule type" value="Genomic_DNA"/>
</dbReference>
<sequence length="328" mass="35797">MIDDDWLLIETLDGFELASVLGVGTAPRQWKSLARTVPAQLFPVIAEAHERGVPVVRELPRSRYAWSGRQAYAIPVVGPSDRVHGVQFWVGDADDPPPRPGVAPFVLDGRSRRLEMPTAGWGTTFEPERSVWNGAEIFTDIERFDGALDLAVAINRAEPGTRWLGILCVRTPTGLRTGMLATRNLTADPQCWHGLVLDITETVAPQGKSFEATTVDALVNANPGLYLAVVDTAQGRLIRWISAPIPRLRWSGGTDERTIPHPDDRPRIRAAHTAILAGARSHTLAGLRLSARDGGWLTVDAEVSPLPYGPPDAGPPQFVLVRMELRAD</sequence>
<accession>A0A370I1N4</accession>
<evidence type="ECO:0000259" key="2">
    <source>
        <dbReference type="Pfam" id="PF21043"/>
    </source>
</evidence>
<dbReference type="RefSeq" id="WP_068006504.1">
    <property type="nucleotide sequence ID" value="NZ_QQBC01000008.1"/>
</dbReference>
<evidence type="ECO:0000313" key="3">
    <source>
        <dbReference type="EMBL" id="RDI64480.1"/>
    </source>
</evidence>
<comment type="caution">
    <text evidence="3">The sequence shown here is derived from an EMBL/GenBank/DDBJ whole genome shotgun (WGS) entry which is preliminary data.</text>
</comment>
<evidence type="ECO:0000313" key="4">
    <source>
        <dbReference type="Proteomes" id="UP000254869"/>
    </source>
</evidence>
<reference evidence="3 4" key="1">
    <citation type="submission" date="2018-07" db="EMBL/GenBank/DDBJ databases">
        <title>Genomic Encyclopedia of Type Strains, Phase IV (KMG-IV): sequencing the most valuable type-strain genomes for metagenomic binning, comparative biology and taxonomic classification.</title>
        <authorList>
            <person name="Goeker M."/>
        </authorList>
    </citation>
    <scope>NUCLEOTIDE SEQUENCE [LARGE SCALE GENOMIC DNA]</scope>
    <source>
        <strain evidence="3 4">DSM 44290</strain>
    </source>
</reference>
<protein>
    <submittedName>
        <fullName evidence="3">Uncharacterized protein</fullName>
    </submittedName>
</protein>
<name>A0A370I1N4_9NOCA</name>
<feature type="domain" description="Rv3651-like N-terminal" evidence="1">
    <location>
        <begin position="5"/>
        <end position="98"/>
    </location>
</feature>
<dbReference type="InterPro" id="IPR041458">
    <property type="entry name" value="Rv3651-like_N"/>
</dbReference>
<evidence type="ECO:0000259" key="1">
    <source>
        <dbReference type="Pfam" id="PF18007"/>
    </source>
</evidence>
<keyword evidence="4" id="KW-1185">Reference proteome</keyword>